<proteinExistence type="predicted"/>
<protein>
    <submittedName>
        <fullName evidence="1">Uncharacterized protein</fullName>
    </submittedName>
</protein>
<dbReference type="AlphaFoldDB" id="A0AAV8VBB3"/>
<evidence type="ECO:0000313" key="1">
    <source>
        <dbReference type="EMBL" id="KAJ8911519.1"/>
    </source>
</evidence>
<organism evidence="1 2">
    <name type="scientific">Exocentrus adspersus</name>
    <dbReference type="NCBI Taxonomy" id="1586481"/>
    <lineage>
        <taxon>Eukaryota</taxon>
        <taxon>Metazoa</taxon>
        <taxon>Ecdysozoa</taxon>
        <taxon>Arthropoda</taxon>
        <taxon>Hexapoda</taxon>
        <taxon>Insecta</taxon>
        <taxon>Pterygota</taxon>
        <taxon>Neoptera</taxon>
        <taxon>Endopterygota</taxon>
        <taxon>Coleoptera</taxon>
        <taxon>Polyphaga</taxon>
        <taxon>Cucujiformia</taxon>
        <taxon>Chrysomeloidea</taxon>
        <taxon>Cerambycidae</taxon>
        <taxon>Lamiinae</taxon>
        <taxon>Acanthocinini</taxon>
        <taxon>Exocentrus</taxon>
    </lineage>
</organism>
<reference evidence="1 2" key="1">
    <citation type="journal article" date="2023" name="Insect Mol. Biol.">
        <title>Genome sequencing provides insights into the evolution of gene families encoding plant cell wall-degrading enzymes in longhorned beetles.</title>
        <authorList>
            <person name="Shin N.R."/>
            <person name="Okamura Y."/>
            <person name="Kirsch R."/>
            <person name="Pauchet Y."/>
        </authorList>
    </citation>
    <scope>NUCLEOTIDE SEQUENCE [LARGE SCALE GENOMIC DNA]</scope>
    <source>
        <strain evidence="1">EAD_L_NR</strain>
    </source>
</reference>
<dbReference type="Proteomes" id="UP001159042">
    <property type="component" value="Unassembled WGS sequence"/>
</dbReference>
<accession>A0AAV8VBB3</accession>
<gene>
    <name evidence="1" type="ORF">NQ315_012491</name>
</gene>
<dbReference type="EMBL" id="JANEYG010000184">
    <property type="protein sequence ID" value="KAJ8911519.1"/>
    <property type="molecule type" value="Genomic_DNA"/>
</dbReference>
<name>A0AAV8VBB3_9CUCU</name>
<comment type="caution">
    <text evidence="1">The sequence shown here is derived from an EMBL/GenBank/DDBJ whole genome shotgun (WGS) entry which is preliminary data.</text>
</comment>
<keyword evidence="2" id="KW-1185">Reference proteome</keyword>
<sequence>MAILRLSPLLPIINPPNTPKSEVDPPQIHQKSRNSLVDNKFHRWIHRHRKLPIGVHQSNFWRLQKIPSRQFKNSYCVYQFS</sequence>
<evidence type="ECO:0000313" key="2">
    <source>
        <dbReference type="Proteomes" id="UP001159042"/>
    </source>
</evidence>